<dbReference type="PANTHER" id="PTHR18964:SF149">
    <property type="entry name" value="BIFUNCTIONAL UDP-N-ACETYLGLUCOSAMINE 2-EPIMERASE_N-ACETYLMANNOSAMINE KINASE"/>
    <property type="match status" value="1"/>
</dbReference>
<dbReference type="Pfam" id="PF12802">
    <property type="entry name" value="MarR_2"/>
    <property type="match status" value="1"/>
</dbReference>
<reference evidence="5" key="1">
    <citation type="journal article" date="2019" name="Int. J. Syst. Evol. Microbiol.">
        <title>The Global Catalogue of Microorganisms (GCM) 10K type strain sequencing project: providing services to taxonomists for standard genome sequencing and annotation.</title>
        <authorList>
            <consortium name="The Broad Institute Genomics Platform"/>
            <consortium name="The Broad Institute Genome Sequencing Center for Infectious Disease"/>
            <person name="Wu L."/>
            <person name="Ma J."/>
        </authorList>
    </citation>
    <scope>NUCLEOTIDE SEQUENCE [LARGE SCALE GENOMIC DNA]</scope>
    <source>
        <strain evidence="5">JCM 10303</strain>
    </source>
</reference>
<keyword evidence="2" id="KW-1133">Transmembrane helix</keyword>
<keyword evidence="5" id="KW-1185">Reference proteome</keyword>
<evidence type="ECO:0000256" key="1">
    <source>
        <dbReference type="ARBA" id="ARBA00006479"/>
    </source>
</evidence>
<dbReference type="EMBL" id="BAAAGS010000103">
    <property type="protein sequence ID" value="GAA0563302.1"/>
    <property type="molecule type" value="Genomic_DNA"/>
</dbReference>
<evidence type="ECO:0000256" key="2">
    <source>
        <dbReference type="SAM" id="Phobius"/>
    </source>
</evidence>
<dbReference type="Gene3D" id="3.30.420.40">
    <property type="match status" value="2"/>
</dbReference>
<proteinExistence type="inferred from homology"/>
<feature type="domain" description="HTH marR-type" evidence="3">
    <location>
        <begin position="12"/>
        <end position="53"/>
    </location>
</feature>
<dbReference type="InterPro" id="IPR000600">
    <property type="entry name" value="ROK"/>
</dbReference>
<dbReference type="InterPro" id="IPR049874">
    <property type="entry name" value="ROK_cs"/>
</dbReference>
<dbReference type="InterPro" id="IPR036388">
    <property type="entry name" value="WH-like_DNA-bd_sf"/>
</dbReference>
<dbReference type="Pfam" id="PF00480">
    <property type="entry name" value="ROK"/>
    <property type="match status" value="1"/>
</dbReference>
<name>A0ABP3PDQ6_SACER</name>
<accession>A0ABP3PDQ6</accession>
<dbReference type="SUPFAM" id="SSF46785">
    <property type="entry name" value="Winged helix' DNA-binding domain"/>
    <property type="match status" value="1"/>
</dbReference>
<comment type="similarity">
    <text evidence="1">Belongs to the ROK (NagC/XylR) family.</text>
</comment>
<dbReference type="PANTHER" id="PTHR18964">
    <property type="entry name" value="ROK (REPRESSOR, ORF, KINASE) FAMILY"/>
    <property type="match status" value="1"/>
</dbReference>
<keyword evidence="2" id="KW-0472">Membrane</keyword>
<keyword evidence="2" id="KW-0812">Transmembrane</keyword>
<evidence type="ECO:0000313" key="4">
    <source>
        <dbReference type="EMBL" id="GAA0563302.1"/>
    </source>
</evidence>
<comment type="caution">
    <text evidence="4">The sequence shown here is derived from an EMBL/GenBank/DDBJ whole genome shotgun (WGS) entry which is preliminary data.</text>
</comment>
<gene>
    <name evidence="4" type="ORF">GCM10009533_69550</name>
</gene>
<dbReference type="PROSITE" id="PS01125">
    <property type="entry name" value="ROK"/>
    <property type="match status" value="1"/>
</dbReference>
<sequence>MASQSADLHRAAILALAGTAGSLSRTEIARRLELSPASVTQLTKDLIERGLLAELAAAPSRGGRPAQLLGLAGTARHAIGVKVTPDHLAIADVQLDGTVRRVETADFDPGSADALGALADAILSFAGDCEGGTASLLGVGLGVPGGVSDRWEGVVNADILGWNGLPLGRRLRSMLGLPVLVDNDVNALAVAECLYGRGRTRRNLVIITIGVGIGAAIVSGGSVYRGAHGDAGELGHTPFELDGPRCVCGNNGCLEAVIGDRALVAQARRDGILSADQGIAALHDAAAAGDAGASAILREAGRKLGRSVASLLNVIDPESVVVYGEGIAGWRYWEPGFEPALRAHLPRSRNDVPVEVDRWDDRNWTQGAAALVMSVPLDSAEAGGDQGRAVRARLVDARGAGAVASE</sequence>
<organism evidence="4 5">
    <name type="scientific">Saccharopolyspora erythraea</name>
    <name type="common">Streptomyces erythraeus</name>
    <dbReference type="NCBI Taxonomy" id="1836"/>
    <lineage>
        <taxon>Bacteria</taxon>
        <taxon>Bacillati</taxon>
        <taxon>Actinomycetota</taxon>
        <taxon>Actinomycetes</taxon>
        <taxon>Pseudonocardiales</taxon>
        <taxon>Pseudonocardiaceae</taxon>
        <taxon>Saccharopolyspora</taxon>
    </lineage>
</organism>
<dbReference type="InterPro" id="IPR043129">
    <property type="entry name" value="ATPase_NBD"/>
</dbReference>
<dbReference type="InterPro" id="IPR000835">
    <property type="entry name" value="HTH_MarR-typ"/>
</dbReference>
<evidence type="ECO:0000313" key="5">
    <source>
        <dbReference type="Proteomes" id="UP001500729"/>
    </source>
</evidence>
<protein>
    <submittedName>
        <fullName evidence="4">ROK family transcriptional regulator</fullName>
    </submittedName>
</protein>
<dbReference type="RefSeq" id="WP_009950065.1">
    <property type="nucleotide sequence ID" value="NZ_BAAAGS010000103.1"/>
</dbReference>
<evidence type="ECO:0000259" key="3">
    <source>
        <dbReference type="Pfam" id="PF12802"/>
    </source>
</evidence>
<feature type="transmembrane region" description="Helical" evidence="2">
    <location>
        <begin position="204"/>
        <end position="224"/>
    </location>
</feature>
<dbReference type="Gene3D" id="1.10.10.10">
    <property type="entry name" value="Winged helix-like DNA-binding domain superfamily/Winged helix DNA-binding domain"/>
    <property type="match status" value="1"/>
</dbReference>
<dbReference type="SUPFAM" id="SSF53067">
    <property type="entry name" value="Actin-like ATPase domain"/>
    <property type="match status" value="1"/>
</dbReference>
<dbReference type="Proteomes" id="UP001500729">
    <property type="component" value="Unassembled WGS sequence"/>
</dbReference>
<dbReference type="InterPro" id="IPR036390">
    <property type="entry name" value="WH_DNA-bd_sf"/>
</dbReference>